<dbReference type="InterPro" id="IPR036477">
    <property type="entry name" value="Formyl_transf_N_sf"/>
</dbReference>
<comment type="caution">
    <text evidence="3">The sequence shown here is derived from an EMBL/GenBank/DDBJ whole genome shotgun (WGS) entry which is preliminary data.</text>
</comment>
<dbReference type="GO" id="GO:0005739">
    <property type="term" value="C:mitochondrion"/>
    <property type="evidence" value="ECO:0007669"/>
    <property type="project" value="TreeGrafter"/>
</dbReference>
<evidence type="ECO:0000313" key="4">
    <source>
        <dbReference type="Proteomes" id="UP001302126"/>
    </source>
</evidence>
<evidence type="ECO:0000259" key="2">
    <source>
        <dbReference type="Pfam" id="PF00551"/>
    </source>
</evidence>
<dbReference type="InterPro" id="IPR041711">
    <property type="entry name" value="Met-tRNA-FMT_N"/>
</dbReference>
<accession>A0AAN6X0P8</accession>
<feature type="domain" description="Formyl transferase N-terminal" evidence="2">
    <location>
        <begin position="43"/>
        <end position="227"/>
    </location>
</feature>
<dbReference type="AlphaFoldDB" id="A0AAN6X0P8"/>
<evidence type="ECO:0000256" key="1">
    <source>
        <dbReference type="ARBA" id="ARBA00012261"/>
    </source>
</evidence>
<keyword evidence="4" id="KW-1185">Reference proteome</keyword>
<protein>
    <recommendedName>
        <fullName evidence="1">methionyl-tRNA formyltransferase</fullName>
        <ecNumber evidence="1">2.1.2.9</ecNumber>
    </recommendedName>
</protein>
<dbReference type="EC" id="2.1.2.9" evidence="1"/>
<dbReference type="Pfam" id="PF00551">
    <property type="entry name" value="Formyl_trans_N"/>
    <property type="match status" value="1"/>
</dbReference>
<dbReference type="Gene3D" id="3.40.50.12230">
    <property type="match status" value="1"/>
</dbReference>
<dbReference type="CDD" id="cd08646">
    <property type="entry name" value="FMT_core_Met-tRNA-FMT_N"/>
    <property type="match status" value="1"/>
</dbReference>
<gene>
    <name evidence="3" type="ORF">QBC35DRAFT_487386</name>
</gene>
<reference evidence="3" key="2">
    <citation type="submission" date="2023-05" db="EMBL/GenBank/DDBJ databases">
        <authorList>
            <consortium name="Lawrence Berkeley National Laboratory"/>
            <person name="Steindorff A."/>
            <person name="Hensen N."/>
            <person name="Bonometti L."/>
            <person name="Westerberg I."/>
            <person name="Brannstrom I.O."/>
            <person name="Guillou S."/>
            <person name="Cros-Aarteil S."/>
            <person name="Calhoun S."/>
            <person name="Haridas S."/>
            <person name="Kuo A."/>
            <person name="Mondo S."/>
            <person name="Pangilinan J."/>
            <person name="Riley R."/>
            <person name="Labutti K."/>
            <person name="Andreopoulos B."/>
            <person name="Lipzen A."/>
            <person name="Chen C."/>
            <person name="Yanf M."/>
            <person name="Daum C."/>
            <person name="Ng V."/>
            <person name="Clum A."/>
            <person name="Ohm R."/>
            <person name="Martin F."/>
            <person name="Silar P."/>
            <person name="Natvig D."/>
            <person name="Lalanne C."/>
            <person name="Gautier V."/>
            <person name="Ament-Velasquez S.L."/>
            <person name="Kruys A."/>
            <person name="Hutchinson M.I."/>
            <person name="Powell A.J."/>
            <person name="Barry K."/>
            <person name="Miller A.N."/>
            <person name="Grigoriev I.V."/>
            <person name="Debuchy R."/>
            <person name="Gladieux P."/>
            <person name="Thoren M.H."/>
            <person name="Johannesson H."/>
        </authorList>
    </citation>
    <scope>NUCLEOTIDE SEQUENCE</scope>
    <source>
        <strain evidence="3">PSN309</strain>
    </source>
</reference>
<dbReference type="SUPFAM" id="SSF53328">
    <property type="entry name" value="Formyltransferase"/>
    <property type="match status" value="1"/>
</dbReference>
<sequence>MLLLAATRRSLPLFQRSIKRPSSLVHRAFYRPGDKPLKSDPLRILFCGSDDFSCHSLKALHEEHKTNPSLIESLEVLIPTPKPTGRGLKKLNKAPISTLAEELKLPIHMTDKQGFKTWEMPAHINLIIAVSFGLFIPPRLLSQAKYGGLNVHPSILPRLHGPAPIQHAILTGYEETGVTIQTLSPIAFDEGQILKQSARISIREKCTFQELHDALAPMGASLLVSVLRENLHIDEFLKNHSTANAWEDGVNPADYHAPKIKVKDREVFSDKIFEEIFQKPEIGDKIETKFRALGPLWAEITLPDSGKGSKKVRLILDDIFSFVLKSVPHSVSTRPPGEVEDKKVLTKDGFSQMPTEWWKEVDPNEYWKSYDQCINFMCNPDFDNREVYYVSEDDLVAYKTKKFRGGILFRFKRDGNRRACSEDDLILRIGKIKEPGKDFKPAASVAQRLGIWRREAPEK</sequence>
<dbReference type="PANTHER" id="PTHR11138:SF5">
    <property type="entry name" value="METHIONYL-TRNA FORMYLTRANSFERASE, MITOCHONDRIAL"/>
    <property type="match status" value="1"/>
</dbReference>
<dbReference type="GO" id="GO:0004479">
    <property type="term" value="F:methionyl-tRNA formyltransferase activity"/>
    <property type="evidence" value="ECO:0007669"/>
    <property type="project" value="UniProtKB-EC"/>
</dbReference>
<dbReference type="InterPro" id="IPR002376">
    <property type="entry name" value="Formyl_transf_N"/>
</dbReference>
<dbReference type="PANTHER" id="PTHR11138">
    <property type="entry name" value="METHIONYL-TRNA FORMYLTRANSFERASE"/>
    <property type="match status" value="1"/>
</dbReference>
<evidence type="ECO:0000313" key="3">
    <source>
        <dbReference type="EMBL" id="KAK4191501.1"/>
    </source>
</evidence>
<dbReference type="EMBL" id="MU864359">
    <property type="protein sequence ID" value="KAK4191501.1"/>
    <property type="molecule type" value="Genomic_DNA"/>
</dbReference>
<dbReference type="Proteomes" id="UP001302126">
    <property type="component" value="Unassembled WGS sequence"/>
</dbReference>
<name>A0AAN6X0P8_9PEZI</name>
<reference evidence="3" key="1">
    <citation type="journal article" date="2023" name="Mol. Phylogenet. Evol.">
        <title>Genome-scale phylogeny and comparative genomics of the fungal order Sordariales.</title>
        <authorList>
            <person name="Hensen N."/>
            <person name="Bonometti L."/>
            <person name="Westerberg I."/>
            <person name="Brannstrom I.O."/>
            <person name="Guillou S."/>
            <person name="Cros-Aarteil S."/>
            <person name="Calhoun S."/>
            <person name="Haridas S."/>
            <person name="Kuo A."/>
            <person name="Mondo S."/>
            <person name="Pangilinan J."/>
            <person name="Riley R."/>
            <person name="LaButti K."/>
            <person name="Andreopoulos B."/>
            <person name="Lipzen A."/>
            <person name="Chen C."/>
            <person name="Yan M."/>
            <person name="Daum C."/>
            <person name="Ng V."/>
            <person name="Clum A."/>
            <person name="Steindorff A."/>
            <person name="Ohm R.A."/>
            <person name="Martin F."/>
            <person name="Silar P."/>
            <person name="Natvig D.O."/>
            <person name="Lalanne C."/>
            <person name="Gautier V."/>
            <person name="Ament-Velasquez S.L."/>
            <person name="Kruys A."/>
            <person name="Hutchinson M.I."/>
            <person name="Powell A.J."/>
            <person name="Barry K."/>
            <person name="Miller A.N."/>
            <person name="Grigoriev I.V."/>
            <person name="Debuchy R."/>
            <person name="Gladieux P."/>
            <person name="Hiltunen Thoren M."/>
            <person name="Johannesson H."/>
        </authorList>
    </citation>
    <scope>NUCLEOTIDE SEQUENCE</scope>
    <source>
        <strain evidence="3">PSN309</strain>
    </source>
</reference>
<organism evidence="3 4">
    <name type="scientific">Podospora australis</name>
    <dbReference type="NCBI Taxonomy" id="1536484"/>
    <lineage>
        <taxon>Eukaryota</taxon>
        <taxon>Fungi</taxon>
        <taxon>Dikarya</taxon>
        <taxon>Ascomycota</taxon>
        <taxon>Pezizomycotina</taxon>
        <taxon>Sordariomycetes</taxon>
        <taxon>Sordariomycetidae</taxon>
        <taxon>Sordariales</taxon>
        <taxon>Podosporaceae</taxon>
        <taxon>Podospora</taxon>
    </lineage>
</organism>
<proteinExistence type="predicted"/>